<feature type="transmembrane region" description="Helical" evidence="8">
    <location>
        <begin position="36"/>
        <end position="54"/>
    </location>
</feature>
<keyword evidence="2" id="KW-1003">Cell membrane</keyword>
<evidence type="ECO:0000256" key="3">
    <source>
        <dbReference type="ARBA" id="ARBA00022670"/>
    </source>
</evidence>
<dbReference type="GO" id="GO:0006508">
    <property type="term" value="P:proteolysis"/>
    <property type="evidence" value="ECO:0007669"/>
    <property type="project" value="UniProtKB-KW"/>
</dbReference>
<feature type="transmembrane region" description="Helical" evidence="8">
    <location>
        <begin position="278"/>
        <end position="300"/>
    </location>
</feature>
<dbReference type="Proteomes" id="UP000638732">
    <property type="component" value="Unassembled WGS sequence"/>
</dbReference>
<dbReference type="NCBIfam" id="TIGR04178">
    <property type="entry name" value="exo_archaeo"/>
    <property type="match status" value="1"/>
</dbReference>
<sequence>MLAIKLKAPVIPNLTVAYALVYLFIALWILPGYLTWDANLLVGIIVAPYICTVDRSRLSLRYLAPAVIAMLLAFLVPVRTMIFIAMLFSALLLVENCVGKLNQSFMLLLFLISPAFKYIISIIDFPMRLWLTTQIAALLSMMGVKAAAAGNQIQLAQCEFSVDPACAGLNMLIISLIMCLFILTHFQRQAGKQLRFVYLCALFLLTIGLNVLSNFFRILILVTFKIMPGTVFHDFVGIACLLVYVVIPLVKGTGPIVKRFGKAKASIRAPQRRHVFFTVRYPILHGLFSILLLFITLNLVSADKLMPNDHHIELHGFAKKEFDNGIMKFDSKEALIYLKPSAFYIPGHDPMICWTGSGYEFSSINKEKIGGVEVYTGLLRKGNDKIYAAWWFDNGETRTIDQLQWRWLALKGNKSFYLVNVNAYSRQNLQKQVKAMLANARYIY</sequence>
<dbReference type="InterPro" id="IPR019127">
    <property type="entry name" value="Exosortase"/>
</dbReference>
<proteinExistence type="predicted"/>
<evidence type="ECO:0000313" key="10">
    <source>
        <dbReference type="Proteomes" id="UP000638732"/>
    </source>
</evidence>
<evidence type="ECO:0000256" key="7">
    <source>
        <dbReference type="ARBA" id="ARBA00023136"/>
    </source>
</evidence>
<dbReference type="GO" id="GO:0005886">
    <property type="term" value="C:plasma membrane"/>
    <property type="evidence" value="ECO:0007669"/>
    <property type="project" value="UniProtKB-SubCell"/>
</dbReference>
<feature type="transmembrane region" description="Helical" evidence="8">
    <location>
        <begin position="105"/>
        <end position="123"/>
    </location>
</feature>
<dbReference type="GO" id="GO:0008233">
    <property type="term" value="F:peptidase activity"/>
    <property type="evidence" value="ECO:0007669"/>
    <property type="project" value="UniProtKB-KW"/>
</dbReference>
<organism evidence="9 10">
    <name type="scientific">Mucilaginibacter agri</name>
    <dbReference type="NCBI Taxonomy" id="2695265"/>
    <lineage>
        <taxon>Bacteria</taxon>
        <taxon>Pseudomonadati</taxon>
        <taxon>Bacteroidota</taxon>
        <taxon>Sphingobacteriia</taxon>
        <taxon>Sphingobacteriales</taxon>
        <taxon>Sphingobacteriaceae</taxon>
        <taxon>Mucilaginibacter</taxon>
    </lineage>
</organism>
<keyword evidence="10" id="KW-1185">Reference proteome</keyword>
<keyword evidence="3" id="KW-0645">Protease</keyword>
<evidence type="ECO:0000256" key="5">
    <source>
        <dbReference type="ARBA" id="ARBA00022801"/>
    </source>
</evidence>
<evidence type="ECO:0000256" key="1">
    <source>
        <dbReference type="ARBA" id="ARBA00004651"/>
    </source>
</evidence>
<feature type="transmembrane region" description="Helical" evidence="8">
    <location>
        <begin position="167"/>
        <end position="184"/>
    </location>
</feature>
<feature type="transmembrane region" description="Helical" evidence="8">
    <location>
        <begin position="12"/>
        <end position="30"/>
    </location>
</feature>
<name>A0A965ZHF4_9SPHI</name>
<keyword evidence="4 8" id="KW-0812">Transmembrane</keyword>
<reference evidence="9" key="2">
    <citation type="submission" date="2020-10" db="EMBL/GenBank/DDBJ databases">
        <title>Mucilaginibacter sp. nov., isolated from soil.</title>
        <authorList>
            <person name="Jeon C.O."/>
        </authorList>
    </citation>
    <scope>NUCLEOTIDE SEQUENCE</scope>
    <source>
        <strain evidence="9">R11</strain>
    </source>
</reference>
<dbReference type="AlphaFoldDB" id="A0A965ZHF4"/>
<reference evidence="9" key="1">
    <citation type="submission" date="2020-01" db="EMBL/GenBank/DDBJ databases">
        <authorList>
            <person name="Seo Y.L."/>
        </authorList>
    </citation>
    <scope>NUCLEOTIDE SEQUENCE</scope>
    <source>
        <strain evidence="9">R11</strain>
    </source>
</reference>
<dbReference type="EC" id="3.4.22.-" evidence="9"/>
<accession>A0A965ZHF4</accession>
<gene>
    <name evidence="9" type="primary">xrtN</name>
    <name evidence="9" type="ORF">GSY63_17415</name>
</gene>
<feature type="transmembrane region" description="Helical" evidence="8">
    <location>
        <begin position="66"/>
        <end position="93"/>
    </location>
</feature>
<evidence type="ECO:0000256" key="8">
    <source>
        <dbReference type="SAM" id="Phobius"/>
    </source>
</evidence>
<keyword evidence="5 9" id="KW-0378">Hydrolase</keyword>
<keyword evidence="6 8" id="KW-1133">Transmembrane helix</keyword>
<feature type="transmembrane region" description="Helical" evidence="8">
    <location>
        <begin position="196"/>
        <end position="223"/>
    </location>
</feature>
<dbReference type="RefSeq" id="WP_166587123.1">
    <property type="nucleotide sequence ID" value="NZ_WWEO01000044.1"/>
</dbReference>
<evidence type="ECO:0000256" key="4">
    <source>
        <dbReference type="ARBA" id="ARBA00022692"/>
    </source>
</evidence>
<keyword evidence="7 8" id="KW-0472">Membrane</keyword>
<dbReference type="NCBIfam" id="TIGR04476">
    <property type="entry name" value="exosort_XrtN"/>
    <property type="match status" value="1"/>
</dbReference>
<protein>
    <submittedName>
        <fullName evidence="9">Exosortase N</fullName>
        <ecNumber evidence="9">3.4.22.-</ecNumber>
    </submittedName>
</protein>
<comment type="subcellular location">
    <subcellularLocation>
        <location evidence="1">Cell membrane</location>
        <topology evidence="1">Multi-pass membrane protein</topology>
    </subcellularLocation>
</comment>
<dbReference type="InterPro" id="IPR026392">
    <property type="entry name" value="Exo/Archaeosortase_dom"/>
</dbReference>
<comment type="caution">
    <text evidence="9">The sequence shown here is derived from an EMBL/GenBank/DDBJ whole genome shotgun (WGS) entry which is preliminary data.</text>
</comment>
<dbReference type="InterPro" id="IPR031006">
    <property type="entry name" value="Exosort_XrtN"/>
</dbReference>
<dbReference type="EMBL" id="WWEO01000044">
    <property type="protein sequence ID" value="NCD71149.1"/>
    <property type="molecule type" value="Genomic_DNA"/>
</dbReference>
<evidence type="ECO:0000256" key="2">
    <source>
        <dbReference type="ARBA" id="ARBA00022475"/>
    </source>
</evidence>
<evidence type="ECO:0000256" key="6">
    <source>
        <dbReference type="ARBA" id="ARBA00022989"/>
    </source>
</evidence>
<feature type="transmembrane region" description="Helical" evidence="8">
    <location>
        <begin position="235"/>
        <end position="257"/>
    </location>
</feature>
<evidence type="ECO:0000313" key="9">
    <source>
        <dbReference type="EMBL" id="NCD71149.1"/>
    </source>
</evidence>
<dbReference type="Pfam" id="PF09721">
    <property type="entry name" value="Exosortase_EpsH"/>
    <property type="match status" value="1"/>
</dbReference>
<feature type="transmembrane region" description="Helical" evidence="8">
    <location>
        <begin position="135"/>
        <end position="155"/>
    </location>
</feature>